<evidence type="ECO:0000256" key="1">
    <source>
        <dbReference type="ARBA" id="ARBA00022737"/>
    </source>
</evidence>
<feature type="domain" description="Thioredoxin" evidence="4">
    <location>
        <begin position="96"/>
        <end position="266"/>
    </location>
</feature>
<protein>
    <submittedName>
        <fullName evidence="5">NHL repeat containing protein</fullName>
    </submittedName>
</protein>
<dbReference type="KEGG" id="psl:Psta_3322"/>
<dbReference type="InterPro" id="IPR012336">
    <property type="entry name" value="Thioredoxin-like_fold"/>
</dbReference>
<dbReference type="eggNOG" id="COG3170">
    <property type="taxonomic scope" value="Bacteria"/>
</dbReference>
<proteinExistence type="predicted"/>
<dbReference type="PANTHER" id="PTHR46388">
    <property type="entry name" value="NHL REPEAT-CONTAINING PROTEIN 2"/>
    <property type="match status" value="1"/>
</dbReference>
<dbReference type="PROSITE" id="PS51257">
    <property type="entry name" value="PROKAR_LIPOPROTEIN"/>
    <property type="match status" value="1"/>
</dbReference>
<feature type="chain" id="PRO_5003034387" evidence="3">
    <location>
        <begin position="26"/>
        <end position="782"/>
    </location>
</feature>
<dbReference type="Gene3D" id="2.120.10.30">
    <property type="entry name" value="TolB, C-terminal domain"/>
    <property type="match status" value="3"/>
</dbReference>
<dbReference type="eggNOG" id="COG3391">
    <property type="taxonomic scope" value="Bacteria"/>
</dbReference>
<dbReference type="Pfam" id="PF01436">
    <property type="entry name" value="NHL"/>
    <property type="match status" value="1"/>
</dbReference>
<dbReference type="eggNOG" id="COG0526">
    <property type="taxonomic scope" value="Bacteria"/>
</dbReference>
<keyword evidence="1" id="KW-0677">Repeat</keyword>
<dbReference type="PROSITE" id="PS51352">
    <property type="entry name" value="THIOREDOXIN_2"/>
    <property type="match status" value="1"/>
</dbReference>
<dbReference type="InterPro" id="IPR045302">
    <property type="entry name" value="NHL2_NHL_rpt_dom"/>
</dbReference>
<dbReference type="PANTHER" id="PTHR46388:SF2">
    <property type="entry name" value="NHL REPEAT-CONTAINING PROTEIN 2"/>
    <property type="match status" value="1"/>
</dbReference>
<dbReference type="SUPFAM" id="SSF101898">
    <property type="entry name" value="NHL repeat"/>
    <property type="match status" value="1"/>
</dbReference>
<keyword evidence="6" id="KW-1185">Reference proteome</keyword>
<evidence type="ECO:0000313" key="6">
    <source>
        <dbReference type="Proteomes" id="UP000001887"/>
    </source>
</evidence>
<evidence type="ECO:0000313" key="5">
    <source>
        <dbReference type="EMBL" id="ADB17986.1"/>
    </source>
</evidence>
<dbReference type="InterPro" id="IPR001258">
    <property type="entry name" value="NHL_repeat"/>
</dbReference>
<dbReference type="Proteomes" id="UP000001887">
    <property type="component" value="Chromosome"/>
</dbReference>
<dbReference type="SUPFAM" id="SSF52833">
    <property type="entry name" value="Thioredoxin-like"/>
    <property type="match status" value="1"/>
</dbReference>
<feature type="compositionally biased region" description="Basic and acidic residues" evidence="2">
    <location>
        <begin position="109"/>
        <end position="126"/>
    </location>
</feature>
<feature type="compositionally biased region" description="Low complexity" evidence="2">
    <location>
        <begin position="56"/>
        <end position="93"/>
    </location>
</feature>
<accession>D2QXE6</accession>
<dbReference type="InterPro" id="IPR036249">
    <property type="entry name" value="Thioredoxin-like_sf"/>
</dbReference>
<keyword evidence="3" id="KW-0732">Signal</keyword>
<dbReference type="CDD" id="cd14951">
    <property type="entry name" value="NHL-2_like"/>
    <property type="match status" value="1"/>
</dbReference>
<dbReference type="EMBL" id="CP001848">
    <property type="protein sequence ID" value="ADB17986.1"/>
    <property type="molecule type" value="Genomic_DNA"/>
</dbReference>
<name>D2QXE6_PIRSD</name>
<dbReference type="HOGENOM" id="CLU_013730_0_0_0"/>
<feature type="compositionally biased region" description="Low complexity" evidence="2">
    <location>
        <begin position="28"/>
        <end position="43"/>
    </location>
</feature>
<dbReference type="AlphaFoldDB" id="D2QXE6"/>
<organism evidence="5 6">
    <name type="scientific">Pirellula staleyi (strain ATCC 27377 / DSM 6068 / ICPB 4128)</name>
    <name type="common">Pirella staleyi</name>
    <dbReference type="NCBI Taxonomy" id="530564"/>
    <lineage>
        <taxon>Bacteria</taxon>
        <taxon>Pseudomonadati</taxon>
        <taxon>Planctomycetota</taxon>
        <taxon>Planctomycetia</taxon>
        <taxon>Pirellulales</taxon>
        <taxon>Pirellulaceae</taxon>
        <taxon>Pirellula</taxon>
    </lineage>
</organism>
<evidence type="ECO:0000259" key="4">
    <source>
        <dbReference type="PROSITE" id="PS51352"/>
    </source>
</evidence>
<dbReference type="InterPro" id="IPR013766">
    <property type="entry name" value="Thioredoxin_domain"/>
</dbReference>
<feature type="signal peptide" evidence="3">
    <location>
        <begin position="1"/>
        <end position="25"/>
    </location>
</feature>
<dbReference type="Pfam" id="PF13905">
    <property type="entry name" value="Thioredoxin_8"/>
    <property type="match status" value="1"/>
</dbReference>
<gene>
    <name evidence="5" type="ordered locus">Psta_3322</name>
</gene>
<dbReference type="InterPro" id="IPR011042">
    <property type="entry name" value="6-blade_b-propeller_TolB-like"/>
</dbReference>
<dbReference type="Gene3D" id="3.40.30.10">
    <property type="entry name" value="Glutaredoxin"/>
    <property type="match status" value="1"/>
</dbReference>
<evidence type="ECO:0000256" key="2">
    <source>
        <dbReference type="SAM" id="MobiDB-lite"/>
    </source>
</evidence>
<dbReference type="STRING" id="530564.Psta_3322"/>
<sequence length="782" mass="84151" precursor="true">MMAREFWLRFSALSVAGLMALTGCAGQPASTTPIPTAALATEAPAEKPSESTDVNSAESAPASENSEPDSPAPAESPASSPAEPASESQPTEAPAEEAKEPAPEVAAEDAPKAEEPEIAHPFPRRFDLPDFPKDMEWINTGALSKRDIKGKFVLLDFWTYCCINCMHVLPELKKLEKKYPNELVVIGVHSAKFDTEKDAANIRSAVLRYEVEHPVVNDAEHEIWNMCGVSSWPTVLLVDPEGFAVWGRAGEFKFEEVQAVIERAKPYYIAKKLLDEKPIKFPLESEKEAPTPLRFPGKILADAAGQRLFISDSNHNRIVITSLDGKLIETIGSGVIGKADGSFAEASFDHPQGCALDGETLYVADTENHLLRKIDLTKKTVTTIAGTGKQAESAWPGIEEVRLTAEVPERWVGPPKTTGINSPWALWVHEKNLYIAMAGPHQIWKMPLDESEIGPYAGNGREDIVDGPLIPKVPYTEGFSSFAQPSGLSSDGEWLFVADSEGSSIRAVPFDPTKEVRTIVGTSELPGGRLFDFGDVDGPRERAKLQHALEVVYSEGKIYVADTYNNKIKLVDAKTGEVKTIAGSGSPGTSDDPATFDEPAGLALVGETLYVADTNNHLIRKVDVATGKTSTLTIEGLTPPQKPVAAKTPDFSSAKVEKLETVTLKPVDGKVTLQVKLVLPEGWKTNPLAPMSYYVDLAGESGPVSRAAAGKKKLAAPTSTFAVELPVTSDGTDEVTISLNYYYCEKSDEGVCKIGSVVFKVPLKLDAAAESASAELSHAAAE</sequence>
<evidence type="ECO:0000256" key="3">
    <source>
        <dbReference type="SAM" id="SignalP"/>
    </source>
</evidence>
<reference evidence="5 6" key="1">
    <citation type="journal article" date="2009" name="Stand. Genomic Sci.">
        <title>Complete genome sequence of Pirellula staleyi type strain (ATCC 27377).</title>
        <authorList>
            <person name="Clum A."/>
            <person name="Tindall B.J."/>
            <person name="Sikorski J."/>
            <person name="Ivanova N."/>
            <person name="Mavrommatis K."/>
            <person name="Lucas S."/>
            <person name="Glavina del Rio T."/>
            <person name="Nolan M."/>
            <person name="Chen F."/>
            <person name="Tice H."/>
            <person name="Pitluck S."/>
            <person name="Cheng J.F."/>
            <person name="Chertkov O."/>
            <person name="Brettin T."/>
            <person name="Han C."/>
            <person name="Detter J.C."/>
            <person name="Kuske C."/>
            <person name="Bruce D."/>
            <person name="Goodwin L."/>
            <person name="Ovchinikova G."/>
            <person name="Pati A."/>
            <person name="Mikhailova N."/>
            <person name="Chen A."/>
            <person name="Palaniappan K."/>
            <person name="Land M."/>
            <person name="Hauser L."/>
            <person name="Chang Y.J."/>
            <person name="Jeffries C.D."/>
            <person name="Chain P."/>
            <person name="Rohde M."/>
            <person name="Goker M."/>
            <person name="Bristow J."/>
            <person name="Eisen J.A."/>
            <person name="Markowitz V."/>
            <person name="Hugenholtz P."/>
            <person name="Kyrpides N.C."/>
            <person name="Klenk H.P."/>
            <person name="Lapidus A."/>
        </authorList>
    </citation>
    <scope>NUCLEOTIDE SEQUENCE [LARGE SCALE GENOMIC DNA]</scope>
    <source>
        <strain evidence="6">ATCC 27377 / DSM 6068 / ICPB 4128</strain>
    </source>
</reference>
<feature type="region of interest" description="Disordered" evidence="2">
    <location>
        <begin position="26"/>
        <end position="126"/>
    </location>
</feature>